<organism evidence="2 3">
    <name type="scientific">Nocardioides daphniae</name>
    <dbReference type="NCBI Taxonomy" id="402297"/>
    <lineage>
        <taxon>Bacteria</taxon>
        <taxon>Bacillati</taxon>
        <taxon>Actinomycetota</taxon>
        <taxon>Actinomycetes</taxon>
        <taxon>Propionibacteriales</taxon>
        <taxon>Nocardioidaceae</taxon>
        <taxon>Nocardioides</taxon>
    </lineage>
</organism>
<comment type="caution">
    <text evidence="2">The sequence shown here is derived from an EMBL/GenBank/DDBJ whole genome shotgun (WGS) entry which is preliminary data.</text>
</comment>
<sequence>MPEANPGPRSCGGPQKKVHDSYVARIAAGVSVALAASLVGSGVTLTASTPVTAPGPSAAKSSVKLPIDPAPRGTKGNKNAPRPSILMITADDATQSDLQYMPSVRKLIADEGATLTSALAPTPICVPARASLITGQYTSNHGGRRPTTS</sequence>
<evidence type="ECO:0000313" key="3">
    <source>
        <dbReference type="Proteomes" id="UP000630594"/>
    </source>
</evidence>
<accession>A0ABQ1Q1U4</accession>
<dbReference type="PANTHER" id="PTHR43108:SF8">
    <property type="entry name" value="SD21168P"/>
    <property type="match status" value="1"/>
</dbReference>
<dbReference type="RefSeq" id="WP_229721365.1">
    <property type="nucleotide sequence ID" value="NZ_BMCK01000001.1"/>
</dbReference>
<dbReference type="SUPFAM" id="SSF53649">
    <property type="entry name" value="Alkaline phosphatase-like"/>
    <property type="match status" value="1"/>
</dbReference>
<evidence type="ECO:0008006" key="4">
    <source>
        <dbReference type="Google" id="ProtNLM"/>
    </source>
</evidence>
<dbReference type="Proteomes" id="UP000630594">
    <property type="component" value="Unassembled WGS sequence"/>
</dbReference>
<name>A0ABQ1Q1U4_9ACTN</name>
<dbReference type="PANTHER" id="PTHR43108">
    <property type="entry name" value="N-ACETYLGLUCOSAMINE-6-SULFATASE FAMILY MEMBER"/>
    <property type="match status" value="1"/>
</dbReference>
<feature type="region of interest" description="Disordered" evidence="1">
    <location>
        <begin position="46"/>
        <end position="84"/>
    </location>
</feature>
<gene>
    <name evidence="2" type="ORF">GCM10007231_05530</name>
</gene>
<dbReference type="Gene3D" id="3.40.720.10">
    <property type="entry name" value="Alkaline Phosphatase, subunit A"/>
    <property type="match status" value="1"/>
</dbReference>
<dbReference type="InterPro" id="IPR017850">
    <property type="entry name" value="Alkaline_phosphatase_core_sf"/>
</dbReference>
<proteinExistence type="predicted"/>
<reference evidence="3" key="1">
    <citation type="journal article" date="2019" name="Int. J. Syst. Evol. Microbiol.">
        <title>The Global Catalogue of Microorganisms (GCM) 10K type strain sequencing project: providing services to taxonomists for standard genome sequencing and annotation.</title>
        <authorList>
            <consortium name="The Broad Institute Genomics Platform"/>
            <consortium name="The Broad Institute Genome Sequencing Center for Infectious Disease"/>
            <person name="Wu L."/>
            <person name="Ma J."/>
        </authorList>
    </citation>
    <scope>NUCLEOTIDE SEQUENCE [LARGE SCALE GENOMIC DNA]</scope>
    <source>
        <strain evidence="3">CCM 7403</strain>
    </source>
</reference>
<evidence type="ECO:0000256" key="1">
    <source>
        <dbReference type="SAM" id="MobiDB-lite"/>
    </source>
</evidence>
<evidence type="ECO:0000313" key="2">
    <source>
        <dbReference type="EMBL" id="GGD09567.1"/>
    </source>
</evidence>
<dbReference type="EMBL" id="BMCK01000001">
    <property type="protein sequence ID" value="GGD09567.1"/>
    <property type="molecule type" value="Genomic_DNA"/>
</dbReference>
<protein>
    <recommendedName>
        <fullName evidence="4">Sulfatase N-terminal domain-containing protein</fullName>
    </recommendedName>
</protein>
<keyword evidence="3" id="KW-1185">Reference proteome</keyword>